<dbReference type="FunFam" id="3.40.50.300:FF:000298">
    <property type="entry name" value="ATP-binding cassette sub-family A member 12"/>
    <property type="match status" value="1"/>
</dbReference>
<feature type="transmembrane region" description="Helical" evidence="10">
    <location>
        <begin position="1799"/>
        <end position="1820"/>
    </location>
</feature>
<dbReference type="CDD" id="cd03263">
    <property type="entry name" value="ABC_subfamily_A"/>
    <property type="match status" value="2"/>
</dbReference>
<protein>
    <recommendedName>
        <fullName evidence="11">ABC transporter domain-containing protein</fullName>
    </recommendedName>
</protein>
<evidence type="ECO:0000256" key="8">
    <source>
        <dbReference type="ARBA" id="ARBA00022989"/>
    </source>
</evidence>
<feature type="transmembrane region" description="Helical" evidence="10">
    <location>
        <begin position="754"/>
        <end position="773"/>
    </location>
</feature>
<dbReference type="Gene3D" id="3.40.50.300">
    <property type="entry name" value="P-loop containing nucleotide triphosphate hydrolases"/>
    <property type="match status" value="2"/>
</dbReference>
<dbReference type="InterPro" id="IPR003439">
    <property type="entry name" value="ABC_transporter-like_ATP-bd"/>
</dbReference>
<dbReference type="GO" id="GO:0016887">
    <property type="term" value="F:ATP hydrolysis activity"/>
    <property type="evidence" value="ECO:0007669"/>
    <property type="project" value="InterPro"/>
</dbReference>
<dbReference type="FunFam" id="3.40.50.300:FF:000327">
    <property type="entry name" value="ATP-binding cassette sub-family A member 3"/>
    <property type="match status" value="1"/>
</dbReference>
<dbReference type="Pfam" id="PF23321">
    <property type="entry name" value="R1_ABCA1"/>
    <property type="match status" value="1"/>
</dbReference>
<keyword evidence="9 10" id="KW-0472">Membrane</keyword>
<evidence type="ECO:0000256" key="1">
    <source>
        <dbReference type="ARBA" id="ARBA00004141"/>
    </source>
</evidence>
<dbReference type="InterPro" id="IPR056264">
    <property type="entry name" value="R2_ABCA1-4-like"/>
</dbReference>
<evidence type="ECO:0000256" key="7">
    <source>
        <dbReference type="ARBA" id="ARBA00022840"/>
    </source>
</evidence>
<feature type="domain" description="ABC transporter" evidence="11">
    <location>
        <begin position="1984"/>
        <end position="2220"/>
    </location>
</feature>
<keyword evidence="8 10" id="KW-1133">Transmembrane helix</keyword>
<dbReference type="PANTHER" id="PTHR19229:SF36">
    <property type="entry name" value="ATP-BINDING CASSETTE SUB-FAMILY A MEMBER 2"/>
    <property type="match status" value="1"/>
</dbReference>
<reference evidence="12" key="1">
    <citation type="submission" date="2021-02" db="EMBL/GenBank/DDBJ databases">
        <authorList>
            <person name="Nowell W R."/>
        </authorList>
    </citation>
    <scope>NUCLEOTIDE SEQUENCE</scope>
</reference>
<evidence type="ECO:0000256" key="2">
    <source>
        <dbReference type="ARBA" id="ARBA00008869"/>
    </source>
</evidence>
<evidence type="ECO:0000256" key="5">
    <source>
        <dbReference type="ARBA" id="ARBA00022737"/>
    </source>
</evidence>
<dbReference type="GO" id="GO:0016020">
    <property type="term" value="C:membrane"/>
    <property type="evidence" value="ECO:0007669"/>
    <property type="project" value="UniProtKB-SubCell"/>
</dbReference>
<organism evidence="12 13">
    <name type="scientific">Rotaria sordida</name>
    <dbReference type="NCBI Taxonomy" id="392033"/>
    <lineage>
        <taxon>Eukaryota</taxon>
        <taxon>Metazoa</taxon>
        <taxon>Spiralia</taxon>
        <taxon>Gnathifera</taxon>
        <taxon>Rotifera</taxon>
        <taxon>Eurotatoria</taxon>
        <taxon>Bdelloidea</taxon>
        <taxon>Philodinida</taxon>
        <taxon>Philodinidae</taxon>
        <taxon>Rotaria</taxon>
    </lineage>
</organism>
<keyword evidence="7" id="KW-0067">ATP-binding</keyword>
<keyword evidence="6" id="KW-0547">Nucleotide-binding</keyword>
<dbReference type="SMART" id="SM00382">
    <property type="entry name" value="AAA"/>
    <property type="match status" value="2"/>
</dbReference>
<dbReference type="PANTHER" id="PTHR19229">
    <property type="entry name" value="ATP-BINDING CASSETTE TRANSPORTER SUBFAMILY A ABCA"/>
    <property type="match status" value="1"/>
</dbReference>
<feature type="transmembrane region" description="Helical" evidence="10">
    <location>
        <begin position="724"/>
        <end position="747"/>
    </location>
</feature>
<dbReference type="InterPro" id="IPR017871">
    <property type="entry name" value="ABC_transporter-like_CS"/>
</dbReference>
<comment type="caution">
    <text evidence="12">The sequence shown here is derived from an EMBL/GenBank/DDBJ whole genome shotgun (WGS) entry which is preliminary data.</text>
</comment>
<evidence type="ECO:0000256" key="10">
    <source>
        <dbReference type="SAM" id="Phobius"/>
    </source>
</evidence>
<evidence type="ECO:0000259" key="11">
    <source>
        <dbReference type="PROSITE" id="PS50893"/>
    </source>
</evidence>
<dbReference type="InterPro" id="IPR013525">
    <property type="entry name" value="ABC2_TM"/>
</dbReference>
<evidence type="ECO:0000256" key="9">
    <source>
        <dbReference type="ARBA" id="ARBA00023136"/>
    </source>
</evidence>
<dbReference type="EMBL" id="CAJNOU010001039">
    <property type="protein sequence ID" value="CAF1139590.1"/>
    <property type="molecule type" value="Genomic_DNA"/>
</dbReference>
<dbReference type="SUPFAM" id="SSF52540">
    <property type="entry name" value="P-loop containing nucleoside triphosphate hydrolases"/>
    <property type="match status" value="2"/>
</dbReference>
<evidence type="ECO:0000256" key="4">
    <source>
        <dbReference type="ARBA" id="ARBA00022692"/>
    </source>
</evidence>
<dbReference type="Pfam" id="PF00005">
    <property type="entry name" value="ABC_tran"/>
    <property type="match status" value="2"/>
</dbReference>
<feature type="transmembrane region" description="Helical" evidence="10">
    <location>
        <begin position="691"/>
        <end position="712"/>
    </location>
</feature>
<feature type="domain" description="ABC transporter" evidence="11">
    <location>
        <begin position="914"/>
        <end position="1143"/>
    </location>
</feature>
<keyword evidence="3" id="KW-0813">Transport</keyword>
<feature type="transmembrane region" description="Helical" evidence="10">
    <location>
        <begin position="1832"/>
        <end position="1854"/>
    </location>
</feature>
<evidence type="ECO:0000313" key="12">
    <source>
        <dbReference type="EMBL" id="CAF1139590.1"/>
    </source>
</evidence>
<comment type="subcellular location">
    <subcellularLocation>
        <location evidence="1">Membrane</location>
        <topology evidence="1">Multi-pass membrane protein</topology>
    </subcellularLocation>
</comment>
<keyword evidence="5" id="KW-0677">Repeat</keyword>
<evidence type="ECO:0000256" key="3">
    <source>
        <dbReference type="ARBA" id="ARBA00022448"/>
    </source>
</evidence>
<dbReference type="PROSITE" id="PS50893">
    <property type="entry name" value="ABC_TRANSPORTER_2"/>
    <property type="match status" value="2"/>
</dbReference>
<dbReference type="PROSITE" id="PS00211">
    <property type="entry name" value="ABC_TRANSPORTER_1"/>
    <property type="match status" value="1"/>
</dbReference>
<dbReference type="GO" id="GO:0140359">
    <property type="term" value="F:ABC-type transporter activity"/>
    <property type="evidence" value="ECO:0007669"/>
    <property type="project" value="InterPro"/>
</dbReference>
<feature type="transmembrane region" description="Helical" evidence="10">
    <location>
        <begin position="1921"/>
        <end position="1943"/>
    </location>
</feature>
<evidence type="ECO:0000256" key="6">
    <source>
        <dbReference type="ARBA" id="ARBA00022741"/>
    </source>
</evidence>
<feature type="transmembrane region" description="Helical" evidence="10">
    <location>
        <begin position="829"/>
        <end position="851"/>
    </location>
</feature>
<proteinExistence type="inferred from homology"/>
<name>A0A814RYB7_9BILA</name>
<feature type="transmembrane region" description="Helical" evidence="10">
    <location>
        <begin position="21"/>
        <end position="42"/>
    </location>
</feature>
<comment type="similarity">
    <text evidence="2">Belongs to the ABC transporter superfamily. ABCA family.</text>
</comment>
<gene>
    <name evidence="12" type="ORF">SEV965_LOCUS17861</name>
</gene>
<dbReference type="GO" id="GO:0005319">
    <property type="term" value="F:lipid transporter activity"/>
    <property type="evidence" value="ECO:0007669"/>
    <property type="project" value="TreeGrafter"/>
</dbReference>
<feature type="transmembrane region" description="Helical" evidence="10">
    <location>
        <begin position="1721"/>
        <end position="1743"/>
    </location>
</feature>
<dbReference type="GO" id="GO:0005524">
    <property type="term" value="F:ATP binding"/>
    <property type="evidence" value="ECO:0007669"/>
    <property type="project" value="UniProtKB-KW"/>
</dbReference>
<dbReference type="Pfam" id="PF12698">
    <property type="entry name" value="ABC2_membrane_3"/>
    <property type="match status" value="2"/>
</dbReference>
<dbReference type="InterPro" id="IPR003593">
    <property type="entry name" value="AAA+_ATPase"/>
</dbReference>
<dbReference type="Proteomes" id="UP000663889">
    <property type="component" value="Unassembled WGS sequence"/>
</dbReference>
<accession>A0A814RYB7</accession>
<dbReference type="InterPro" id="IPR026082">
    <property type="entry name" value="ABCA"/>
</dbReference>
<sequence length="2342" mass="270735">MSRCRQIGLVLWKNFTIRRRRWPRVVFELIWPLFLFLILMWVRTRNLVFYNDACHNDPKYLGSTGFLPALQTYICRWNNTCHNYTNPTDQFKILTDDLPNLLNQFSNFTNNLLMTLNNDQIMENLTDSLSQINNIITYISIWNGTILANNTTKDFNQSIPATTLNILFTNPVNLSNLHQSWLINRTNSLSNTDVAIEIFIVSLQSNYVYSYQTETNIKQSFCINGRFNQTFLINQQQSIQAKDFLCNNLSAIDLKNFLISVQKQLDIIFLTHIELNIMNTGLTSTQIMQATENIRSQFEILNSHFSFGEIKNNLSLTTFCGGRNDLSYYFVSNSSQSNKTLNTLKNANVSNNSSSHTTNTIFDINWDDLASDLLYFNESDMCNQSYIIGSGNVKQTLIVNRTCRCVQFDRVFNSNKQLKQFGRLVRPLLYGKIYYYPSNNHYNNIIKQINQTFESLDELTKLFRQIYSTINITYERFLPLCNMSTNSTIICQQLNSYRTLLSLFIIFTEFIACSDRNRFIPVSSESHMIIKGQNLSVTDRFLAGIVFLNEISNNDSLPKHIKYKIRMTLDTVDNTFRTEDRYFTYSPRYSAPLSTKYHSFTFIYLQNALDHAIINIQTGLNLPFGIQTQQMPYPCWINDRFVNSVRQMLPLFMVLSWIFTVSMNVKDIVYEKEKRLKEIMRIMGLNDSVHWFTWFILCFVVMITIAILLVIILKFGKITQYSNFLILFLFFVCYTFATINQCFLLSVFFNRANLAACGAGIIYFVLYLPYTLLLNYDTQVLRWHKVITCLSSTVAFGVGCDYIARFEGVGQGIQWNNINKGVKPNDNFTFLYCMIMMLVDSIIYMILTVYIENVFPGEYGIPQPWYYPFTKTYWFGYDIKKNRQRTNEIKQNQTNINTNIENDNDDVLQGELGVDIQNLSKYYRNKVALKNLSIKFYRNMITAFLGRNGAGKSTTWSILTGLIPPSNGTAYIDGYNILTDIKVIRKRLGFAPQHNILFDNLTVTEHLEFFSALKNAPQELIEDETKKMLADLGIENKSNNYSKELSGGMKRKLSIAIAFIGNSTTVILDEPTAGVDPFARRAIWDLILKYKSGRTIILSTHHLDEADLLSDRLAIISSGELQCVGTTMHLKHKYGEGYNLIVELISTEDENKLRKQQQQQQAVIIYFIHSDLLSDRLAIISSGELQCVGTTMHLKHKYGEGYNLIVELRSIEDENKLRKQQQQQQQADSINNILDPISIELNINNSNTNSLKRFEPLTEFLKSYMSDIRIKEEHGDQITYIIIDNTEHTKIFPKMLADLDENQTKYYIKNYGLSNSSLEQVFLRVADEKKRTEDYERLSSWKRMKIYIKRLFRKNEIIEEEIKNEEINDEENNDNQEQFNTCLSDEWSSYAEERYTGLYYLVVQISGLLIKRFHRTKRNIKALIAELFLPIFFVLLAMLVTKLAPNQSEPPPLILHPWYWDQPNYMFQSLPIINTSLLSKYIHKTFIQSPSLGTRCMKTTMLDKELYPCDKTNIGYTPVSMSNEIMNALNNVNYNQTRISPNCDCWEKMQTCPIGAGGPQPSFDITETKDTLYRLSDYNITDWIIKTEFHEEYLMKRHGGFDFLPQNNLNNIDLLNEELINRLMNIINQTDQSVLKIDIAKIASLFRIHPPKVSVWYNNKAWPSSVAFLNLFNNALLRGRLLEKNSSISIDDYGITAISHPLPQTEIQIDSELQNRISMEMFTAICVIFALAFVPASFLVFLIDEQVTTSKHLQFVSGVKGITYWWANFLWDLTNYCVSIGFCIIIFLSFGIEAYVYKMNFLCLFLLLFLYGFAIIPIMYPISYLFRSPATGFVVISSINIFIGLMTTISTITIENFSDEPDLKNINAILTKLFLIFPHYCLGRGLFDLSKTHATNVLSLKYVLDYVPISPFKFDVVGRNLLCLCIEGVFFCIFAILVQYRFFIPDHGCVSTPNNLISSNEDDDVAAERQRIYSDRNNTSGDVLRMIDLVKIYGLRLRKKLIAVKKTCVGVKQGECFGLLGINGSGKTTTFKMLTGEISITDGRAFVNNYSVIKQLSAVHKNIGYCPQFDALDSLLTAREHLYLYARLRGIKRTNIPFITDCLLKRLGLTLWADRPVKQYSGGNKRKLSTAISLIGNPSIIFMDEPTTGMDVRAKRFLWNCILTLTRKDHKSVIITSHSMEECETLCNRLVIMVNGEFKCLGSVQHLKTKFGDGYRILVRTEINSDRKNVINYIKEQIPEADIKEEHNKMIHFRVSTNVPLYKMFSVLEKARENFKSIIEDYTITQVTLDDVFVTFAKIQEENQTLEQINNTNTNEDNCLKKNFFYKLFYKPHNNIIELTKL</sequence>
<feature type="transmembrane region" description="Helical" evidence="10">
    <location>
        <begin position="1773"/>
        <end position="1792"/>
    </location>
</feature>
<evidence type="ECO:0000313" key="13">
    <source>
        <dbReference type="Proteomes" id="UP000663889"/>
    </source>
</evidence>
<keyword evidence="4 10" id="KW-0812">Transmembrane</keyword>
<dbReference type="InterPro" id="IPR027417">
    <property type="entry name" value="P-loop_NTPase"/>
</dbReference>